<feature type="compositionally biased region" description="Basic and acidic residues" evidence="1">
    <location>
        <begin position="1"/>
        <end position="12"/>
    </location>
</feature>
<reference evidence="2 3" key="1">
    <citation type="submission" date="2014-10" db="EMBL/GenBank/DDBJ databases">
        <title>Genome sequence of Ponticoccus sp. strain UMTAT08 isolated from clonal culture of toxic dinoflagellate Alexandrium tamiyavanichii.</title>
        <authorList>
            <person name="Gan H.Y."/>
            <person name="Muhd D.-D."/>
            <person name="Mohd Noor M.E."/>
            <person name="Yeong Y.S."/>
            <person name="Usup G."/>
        </authorList>
    </citation>
    <scope>NUCLEOTIDE SEQUENCE [LARGE SCALE GENOMIC DNA]</scope>
    <source>
        <strain evidence="2 3">UMTAT08</strain>
    </source>
</reference>
<proteinExistence type="predicted"/>
<organism evidence="2 3">
    <name type="scientific">Mameliella alba</name>
    <dbReference type="NCBI Taxonomy" id="561184"/>
    <lineage>
        <taxon>Bacteria</taxon>
        <taxon>Pseudomonadati</taxon>
        <taxon>Pseudomonadota</taxon>
        <taxon>Alphaproteobacteria</taxon>
        <taxon>Rhodobacterales</taxon>
        <taxon>Roseobacteraceae</taxon>
        <taxon>Mameliella</taxon>
    </lineage>
</organism>
<protein>
    <submittedName>
        <fullName evidence="2">Uncharacterized protein</fullName>
    </submittedName>
</protein>
<feature type="region of interest" description="Disordered" evidence="1">
    <location>
        <begin position="1"/>
        <end position="20"/>
    </location>
</feature>
<dbReference type="Proteomes" id="UP000030960">
    <property type="component" value="Unassembled WGS sequence"/>
</dbReference>
<evidence type="ECO:0000313" key="3">
    <source>
        <dbReference type="Proteomes" id="UP000030960"/>
    </source>
</evidence>
<sequence>MDMDGRYFADRRQVRRRPKQTERGITMGFVVCEVCDWLNDEAAEEIAEALNMHMDAHPEKH</sequence>
<evidence type="ECO:0000313" key="2">
    <source>
        <dbReference type="EMBL" id="KHQ50316.1"/>
    </source>
</evidence>
<name>A0A0B3S121_9RHOB</name>
<comment type="caution">
    <text evidence="2">The sequence shown here is derived from an EMBL/GenBank/DDBJ whole genome shotgun (WGS) entry which is preliminary data.</text>
</comment>
<evidence type="ECO:0000256" key="1">
    <source>
        <dbReference type="SAM" id="MobiDB-lite"/>
    </source>
</evidence>
<gene>
    <name evidence="2" type="ORF">OA50_05164</name>
</gene>
<keyword evidence="3" id="KW-1185">Reference proteome</keyword>
<dbReference type="OrthoDB" id="7883920at2"/>
<accession>A0A0B3S121</accession>
<dbReference type="AlphaFoldDB" id="A0A0B3S121"/>
<dbReference type="EMBL" id="JSUQ01000028">
    <property type="protein sequence ID" value="KHQ50316.1"/>
    <property type="molecule type" value="Genomic_DNA"/>
</dbReference>